<organism evidence="1 2">
    <name type="scientific">Pectinatus brassicae</name>
    <dbReference type="NCBI Taxonomy" id="862415"/>
    <lineage>
        <taxon>Bacteria</taxon>
        <taxon>Bacillati</taxon>
        <taxon>Bacillota</taxon>
        <taxon>Negativicutes</taxon>
        <taxon>Selenomonadales</taxon>
        <taxon>Selenomonadaceae</taxon>
        <taxon>Pectinatus</taxon>
    </lineage>
</organism>
<dbReference type="AlphaFoldDB" id="A0A840UU06"/>
<dbReference type="Proteomes" id="UP000559117">
    <property type="component" value="Unassembled WGS sequence"/>
</dbReference>
<sequence length="260" mass="29000">MNITKLKNRLGDKLQGLQENTEKRQVQTMTKKALATVNSNYIALTNNAIDIIRENLKQQPLSFQLFDIVKSPSGGATMFTVPGIAGDEMYKELTGIVLDYATPRAYWDTPDPVEGTPPVCYSHDSIISYEGKACSRCPFNDFGSKDGESNAKACKESVMIFLLRPDNIMPIIIRVPVSSKLIFQRYMTRLIGKMLPLSGVVTKITLAKTTNKTGQPYSLYNFETVSKLSSEEATQARNFGQQFMKMFNDADLEPIVQEAS</sequence>
<keyword evidence="2" id="KW-1185">Reference proteome</keyword>
<protein>
    <submittedName>
        <fullName evidence="1">Uncharacterized protein</fullName>
    </submittedName>
</protein>
<evidence type="ECO:0000313" key="2">
    <source>
        <dbReference type="Proteomes" id="UP000559117"/>
    </source>
</evidence>
<dbReference type="RefSeq" id="WP_183861361.1">
    <property type="nucleotide sequence ID" value="NZ_JACHFH010000017.1"/>
</dbReference>
<dbReference type="EMBL" id="JACHFH010000017">
    <property type="protein sequence ID" value="MBB5336433.1"/>
    <property type="molecule type" value="Genomic_DNA"/>
</dbReference>
<name>A0A840UU06_9FIRM</name>
<reference evidence="1 2" key="1">
    <citation type="submission" date="2020-08" db="EMBL/GenBank/DDBJ databases">
        <title>Genomic Encyclopedia of Type Strains, Phase IV (KMG-IV): sequencing the most valuable type-strain genomes for metagenomic binning, comparative biology and taxonomic classification.</title>
        <authorList>
            <person name="Goeker M."/>
        </authorList>
    </citation>
    <scope>NUCLEOTIDE SEQUENCE [LARGE SCALE GENOMIC DNA]</scope>
    <source>
        <strain evidence="1 2">DSM 24661</strain>
    </source>
</reference>
<accession>A0A840UU06</accession>
<comment type="caution">
    <text evidence="1">The sequence shown here is derived from an EMBL/GenBank/DDBJ whole genome shotgun (WGS) entry which is preliminary data.</text>
</comment>
<proteinExistence type="predicted"/>
<evidence type="ECO:0000313" key="1">
    <source>
        <dbReference type="EMBL" id="MBB5336433.1"/>
    </source>
</evidence>
<gene>
    <name evidence="1" type="ORF">HNR32_001581</name>
</gene>